<feature type="domain" description="CCDC174 alpha/beta GRSR" evidence="3">
    <location>
        <begin position="129"/>
        <end position="150"/>
    </location>
</feature>
<evidence type="ECO:0000313" key="4">
    <source>
        <dbReference type="EMBL" id="WFD03891.1"/>
    </source>
</evidence>
<evidence type="ECO:0000259" key="3">
    <source>
        <dbReference type="Pfam" id="PF25449"/>
    </source>
</evidence>
<dbReference type="GO" id="GO:0005634">
    <property type="term" value="C:nucleus"/>
    <property type="evidence" value="ECO:0007669"/>
    <property type="project" value="TreeGrafter"/>
</dbReference>
<accession>A0AAF0IXA7</accession>
<dbReference type="Proteomes" id="UP001214603">
    <property type="component" value="Chromosome 6"/>
</dbReference>
<feature type="region of interest" description="Disordered" evidence="2">
    <location>
        <begin position="74"/>
        <end position="169"/>
    </location>
</feature>
<gene>
    <name evidence="4" type="ORF">MOBT1_002587</name>
</gene>
<feature type="compositionally biased region" description="Acidic residues" evidence="2">
    <location>
        <begin position="93"/>
        <end position="127"/>
    </location>
</feature>
<organism evidence="4 5">
    <name type="scientific">Malassezia obtusa</name>
    <dbReference type="NCBI Taxonomy" id="76774"/>
    <lineage>
        <taxon>Eukaryota</taxon>
        <taxon>Fungi</taxon>
        <taxon>Dikarya</taxon>
        <taxon>Basidiomycota</taxon>
        <taxon>Ustilaginomycotina</taxon>
        <taxon>Malasseziomycetes</taxon>
        <taxon>Malasseziales</taxon>
        <taxon>Malasseziaceae</taxon>
        <taxon>Malassezia</taxon>
    </lineage>
</organism>
<dbReference type="AlphaFoldDB" id="A0AAF0IXA7"/>
<feature type="compositionally biased region" description="Basic and acidic residues" evidence="2">
    <location>
        <begin position="128"/>
        <end position="146"/>
    </location>
</feature>
<dbReference type="Pfam" id="PF25449">
    <property type="entry name" value="CCDC174_GRSR"/>
    <property type="match status" value="1"/>
</dbReference>
<protein>
    <recommendedName>
        <fullName evidence="3">CCDC174 alpha/beta GRSR domain-containing protein</fullName>
    </recommendedName>
</protein>
<keyword evidence="1" id="KW-0175">Coiled coil</keyword>
<keyword evidence="5" id="KW-1185">Reference proteome</keyword>
<reference evidence="4" key="1">
    <citation type="submission" date="2023-03" db="EMBL/GenBank/DDBJ databases">
        <title>Mating type loci evolution in Malassezia.</title>
        <authorList>
            <person name="Coelho M.A."/>
        </authorList>
    </citation>
    <scope>NUCLEOTIDE SEQUENCE</scope>
    <source>
        <strain evidence="4">CBS 7876</strain>
    </source>
</reference>
<name>A0AAF0IXA7_9BASI</name>
<feature type="region of interest" description="Disordered" evidence="2">
    <location>
        <begin position="1"/>
        <end position="58"/>
    </location>
</feature>
<feature type="compositionally biased region" description="Basic and acidic residues" evidence="2">
    <location>
        <begin position="16"/>
        <end position="31"/>
    </location>
</feature>
<evidence type="ECO:0000313" key="5">
    <source>
        <dbReference type="Proteomes" id="UP001214603"/>
    </source>
</evidence>
<dbReference type="InterPro" id="IPR057464">
    <property type="entry name" value="CCDC174_GRSR"/>
</dbReference>
<dbReference type="PANTHER" id="PTHR15885">
    <property type="entry name" value="COILED-COIL DOMAIN-CONTAINING PROTEIN 174"/>
    <property type="match status" value="1"/>
</dbReference>
<dbReference type="PANTHER" id="PTHR15885:SF1">
    <property type="entry name" value="COILED-COIL DOMAIN-CONTAINING PROTEIN 174"/>
    <property type="match status" value="1"/>
</dbReference>
<dbReference type="EMBL" id="CP119939">
    <property type="protein sequence ID" value="WFD03891.1"/>
    <property type="molecule type" value="Genomic_DNA"/>
</dbReference>
<evidence type="ECO:0000256" key="1">
    <source>
        <dbReference type="ARBA" id="ARBA00023054"/>
    </source>
</evidence>
<feature type="compositionally biased region" description="Basic and acidic residues" evidence="2">
    <location>
        <begin position="44"/>
        <end position="58"/>
    </location>
</feature>
<proteinExistence type="predicted"/>
<sequence>MEHRSVPASSVLGLKAELHAARQRAQHETRAPPKRARTALRWSDAPRRTHDADAPDDRLAASRSKLARKAHLYAKLQQGRGGHAAHGLVDWDLKDDEDAQDDDDGSGDGDNDGDAQTELPADDPDDPLVEHVDEFGRTRMVRRSDLPRAAPPSDESEPEAIYGPATSFPVYRREPRTLEVPL</sequence>
<dbReference type="InterPro" id="IPR025066">
    <property type="entry name" value="CCDC174-like"/>
</dbReference>
<evidence type="ECO:0000256" key="2">
    <source>
        <dbReference type="SAM" id="MobiDB-lite"/>
    </source>
</evidence>